<name>A0A7X1ZDZ2_9PROT</name>
<evidence type="ECO:0000313" key="8">
    <source>
        <dbReference type="EMBL" id="MQX36588.1"/>
    </source>
</evidence>
<dbReference type="RefSeq" id="WP_153343215.1">
    <property type="nucleotide sequence ID" value="NZ_WIVE01000022.1"/>
</dbReference>
<gene>
    <name evidence="5" type="primary">dut</name>
    <name evidence="8" type="ORF">GHC57_08670</name>
</gene>
<evidence type="ECO:0000313" key="9">
    <source>
        <dbReference type="Proteomes" id="UP000434582"/>
    </source>
</evidence>
<sequence length="159" mass="16142">MTGSLSVPIRRLPGAEDLDLPAYATAGAAGLDLLAAVAEDVVLTPGAFATIPTGIALALPATHEAQVRPRSGLAARHGVTVLNAPGTIDADYRGEVGVILVNHGPEAVTVSRGMRVAQLVVAPVTRVAWEPVEILPDSPRGSGGFGSTGTGRTPRSDPL</sequence>
<evidence type="ECO:0000256" key="3">
    <source>
        <dbReference type="ARBA" id="ARBA00023080"/>
    </source>
</evidence>
<comment type="caution">
    <text evidence="5">Lacks conserved residue(s) required for the propagation of feature annotation.</text>
</comment>
<dbReference type="Gene3D" id="2.70.40.10">
    <property type="match status" value="1"/>
</dbReference>
<keyword evidence="3 5" id="KW-0546">Nucleotide metabolism</keyword>
<feature type="binding site" evidence="5">
    <location>
        <begin position="70"/>
        <end position="72"/>
    </location>
    <ligand>
        <name>substrate</name>
    </ligand>
</feature>
<comment type="function">
    <text evidence="5">This enzyme is involved in nucleotide metabolism: it produces dUMP, the immediate precursor of thymidine nucleotides and it decreases the intracellular concentration of dUTP so that uracil cannot be incorporated into DNA.</text>
</comment>
<dbReference type="CDD" id="cd07557">
    <property type="entry name" value="trimeric_dUTPase"/>
    <property type="match status" value="1"/>
</dbReference>
<keyword evidence="5" id="KW-0479">Metal-binding</keyword>
<accession>A0A7X1ZDZ2</accession>
<dbReference type="AlphaFoldDB" id="A0A7X1ZDZ2"/>
<dbReference type="Pfam" id="PF00692">
    <property type="entry name" value="dUTPase"/>
    <property type="match status" value="1"/>
</dbReference>
<protein>
    <recommendedName>
        <fullName evidence="5">Deoxyuridine 5'-triphosphate nucleotidohydrolase</fullName>
        <shortName evidence="5">dUTPase</shortName>
        <ecNumber evidence="5">3.6.1.23</ecNumber>
    </recommendedName>
    <alternativeName>
        <fullName evidence="5">dUTP pyrophosphatase</fullName>
    </alternativeName>
</protein>
<dbReference type="OrthoDB" id="9809956at2"/>
<dbReference type="InterPro" id="IPR008181">
    <property type="entry name" value="dUTPase"/>
</dbReference>
<reference evidence="8 9" key="1">
    <citation type="submission" date="2019-10" db="EMBL/GenBank/DDBJ databases">
        <title>Draft whole-genome sequence of the purple nonsulfur photosynthetic bacterium Roseospira navarrensis DSM 15114.</title>
        <authorList>
            <person name="Kyndt J.A."/>
            <person name="Meyer T.E."/>
        </authorList>
    </citation>
    <scope>NUCLEOTIDE SEQUENCE [LARGE SCALE GENOMIC DNA]</scope>
    <source>
        <strain evidence="8 9">DSM 15114</strain>
    </source>
</reference>
<dbReference type="PANTHER" id="PTHR11241:SF0">
    <property type="entry name" value="DEOXYURIDINE 5'-TRIPHOSPHATE NUCLEOTIDOHYDROLASE"/>
    <property type="match status" value="1"/>
</dbReference>
<dbReference type="SUPFAM" id="SSF51283">
    <property type="entry name" value="dUTPase-like"/>
    <property type="match status" value="1"/>
</dbReference>
<evidence type="ECO:0000256" key="5">
    <source>
        <dbReference type="HAMAP-Rule" id="MF_00116"/>
    </source>
</evidence>
<feature type="region of interest" description="Disordered" evidence="6">
    <location>
        <begin position="138"/>
        <end position="159"/>
    </location>
</feature>
<dbReference type="EC" id="3.6.1.23" evidence="5"/>
<keyword evidence="5" id="KW-0460">Magnesium</keyword>
<evidence type="ECO:0000256" key="4">
    <source>
        <dbReference type="ARBA" id="ARBA00047686"/>
    </source>
</evidence>
<dbReference type="PANTHER" id="PTHR11241">
    <property type="entry name" value="DEOXYURIDINE 5'-TRIPHOSPHATE NUCLEOTIDOHYDROLASE"/>
    <property type="match status" value="1"/>
</dbReference>
<dbReference type="InterPro" id="IPR033704">
    <property type="entry name" value="dUTPase_trimeric"/>
</dbReference>
<comment type="catalytic activity">
    <reaction evidence="4 5">
        <text>dUTP + H2O = dUMP + diphosphate + H(+)</text>
        <dbReference type="Rhea" id="RHEA:10248"/>
        <dbReference type="ChEBI" id="CHEBI:15377"/>
        <dbReference type="ChEBI" id="CHEBI:15378"/>
        <dbReference type="ChEBI" id="CHEBI:33019"/>
        <dbReference type="ChEBI" id="CHEBI:61555"/>
        <dbReference type="ChEBI" id="CHEBI:246422"/>
        <dbReference type="EC" id="3.6.1.23"/>
    </reaction>
</comment>
<dbReference type="InterPro" id="IPR029054">
    <property type="entry name" value="dUTPase-like"/>
</dbReference>
<comment type="pathway">
    <text evidence="5">Pyrimidine metabolism; dUMP biosynthesis; dUMP from dCTP (dUTP route): step 2/2.</text>
</comment>
<dbReference type="NCBIfam" id="NF001862">
    <property type="entry name" value="PRK00601.1"/>
    <property type="match status" value="1"/>
</dbReference>
<dbReference type="GO" id="GO:0006226">
    <property type="term" value="P:dUMP biosynthetic process"/>
    <property type="evidence" value="ECO:0007669"/>
    <property type="project" value="UniProtKB-UniRule"/>
</dbReference>
<comment type="caution">
    <text evidence="8">The sequence shown here is derived from an EMBL/GenBank/DDBJ whole genome shotgun (WGS) entry which is preliminary data.</text>
</comment>
<feature type="binding site" evidence="5">
    <location>
        <position position="83"/>
    </location>
    <ligand>
        <name>substrate</name>
    </ligand>
</feature>
<evidence type="ECO:0000259" key="7">
    <source>
        <dbReference type="Pfam" id="PF00692"/>
    </source>
</evidence>
<comment type="similarity">
    <text evidence="1 5">Belongs to the dUTPase family.</text>
</comment>
<dbReference type="GO" id="GO:0000287">
    <property type="term" value="F:magnesium ion binding"/>
    <property type="evidence" value="ECO:0007669"/>
    <property type="project" value="UniProtKB-UniRule"/>
</dbReference>
<feature type="domain" description="dUTPase-like" evidence="7">
    <location>
        <begin position="18"/>
        <end position="149"/>
    </location>
</feature>
<dbReference type="Proteomes" id="UP000434582">
    <property type="component" value="Unassembled WGS sequence"/>
</dbReference>
<organism evidence="8 9">
    <name type="scientific">Roseospira navarrensis</name>
    <dbReference type="NCBI Taxonomy" id="140058"/>
    <lineage>
        <taxon>Bacteria</taxon>
        <taxon>Pseudomonadati</taxon>
        <taxon>Pseudomonadota</taxon>
        <taxon>Alphaproteobacteria</taxon>
        <taxon>Rhodospirillales</taxon>
        <taxon>Rhodospirillaceae</taxon>
        <taxon>Roseospira</taxon>
    </lineage>
</organism>
<keyword evidence="9" id="KW-1185">Reference proteome</keyword>
<dbReference type="NCBIfam" id="TIGR00576">
    <property type="entry name" value="dut"/>
    <property type="match status" value="1"/>
</dbReference>
<comment type="cofactor">
    <cofactor evidence="5">
        <name>Mg(2+)</name>
        <dbReference type="ChEBI" id="CHEBI:18420"/>
    </cofactor>
</comment>
<keyword evidence="2 5" id="KW-0378">Hydrolase</keyword>
<dbReference type="EMBL" id="WIVE01000022">
    <property type="protein sequence ID" value="MQX36588.1"/>
    <property type="molecule type" value="Genomic_DNA"/>
</dbReference>
<evidence type="ECO:0000256" key="6">
    <source>
        <dbReference type="SAM" id="MobiDB-lite"/>
    </source>
</evidence>
<dbReference type="GO" id="GO:0004170">
    <property type="term" value="F:dUTP diphosphatase activity"/>
    <property type="evidence" value="ECO:0007669"/>
    <property type="project" value="UniProtKB-UniRule"/>
</dbReference>
<dbReference type="UniPathway" id="UPA00610">
    <property type="reaction ID" value="UER00666"/>
</dbReference>
<dbReference type="InterPro" id="IPR036157">
    <property type="entry name" value="dUTPase-like_sf"/>
</dbReference>
<dbReference type="GO" id="GO:0046081">
    <property type="term" value="P:dUTP catabolic process"/>
    <property type="evidence" value="ECO:0007669"/>
    <property type="project" value="InterPro"/>
</dbReference>
<evidence type="ECO:0000256" key="2">
    <source>
        <dbReference type="ARBA" id="ARBA00022801"/>
    </source>
</evidence>
<proteinExistence type="inferred from homology"/>
<feature type="binding site" evidence="5">
    <location>
        <begin position="87"/>
        <end position="89"/>
    </location>
    <ligand>
        <name>substrate</name>
    </ligand>
</feature>
<evidence type="ECO:0000256" key="1">
    <source>
        <dbReference type="ARBA" id="ARBA00006581"/>
    </source>
</evidence>
<dbReference type="HAMAP" id="MF_00116">
    <property type="entry name" value="dUTPase_bact"/>
    <property type="match status" value="1"/>
</dbReference>